<name>A0A7W3N4Z7_9ACTN</name>
<dbReference type="Pfam" id="PF19054">
    <property type="entry name" value="DUF5753"/>
    <property type="match status" value="1"/>
</dbReference>
<dbReference type="Proteomes" id="UP000539313">
    <property type="component" value="Unassembled WGS sequence"/>
</dbReference>
<dbReference type="SMART" id="SM00530">
    <property type="entry name" value="HTH_XRE"/>
    <property type="match status" value="1"/>
</dbReference>
<reference evidence="2 3" key="1">
    <citation type="submission" date="2020-08" db="EMBL/GenBank/DDBJ databases">
        <title>Sequencing the genomes of 1000 actinobacteria strains.</title>
        <authorList>
            <person name="Klenk H.-P."/>
        </authorList>
    </citation>
    <scope>NUCLEOTIDE SEQUENCE [LARGE SCALE GENOMIC DNA]</scope>
    <source>
        <strain evidence="2 3">DSM 45823</strain>
    </source>
</reference>
<evidence type="ECO:0000259" key="1">
    <source>
        <dbReference type="PROSITE" id="PS50943"/>
    </source>
</evidence>
<dbReference type="InterPro" id="IPR001387">
    <property type="entry name" value="Cro/C1-type_HTH"/>
</dbReference>
<organism evidence="2 3">
    <name type="scientific">Thermomonospora cellulosilytica</name>
    <dbReference type="NCBI Taxonomy" id="1411118"/>
    <lineage>
        <taxon>Bacteria</taxon>
        <taxon>Bacillati</taxon>
        <taxon>Actinomycetota</taxon>
        <taxon>Actinomycetes</taxon>
        <taxon>Streptosporangiales</taxon>
        <taxon>Thermomonosporaceae</taxon>
        <taxon>Thermomonospora</taxon>
    </lineage>
</organism>
<dbReference type="InterPro" id="IPR043917">
    <property type="entry name" value="DUF5753"/>
</dbReference>
<dbReference type="InterPro" id="IPR010982">
    <property type="entry name" value="Lambda_DNA-bd_dom_sf"/>
</dbReference>
<protein>
    <submittedName>
        <fullName evidence="2">Transcriptional regulator with XRE-family HTH domain</fullName>
    </submittedName>
</protein>
<evidence type="ECO:0000313" key="2">
    <source>
        <dbReference type="EMBL" id="MBA9007567.1"/>
    </source>
</evidence>
<dbReference type="PROSITE" id="PS50943">
    <property type="entry name" value="HTH_CROC1"/>
    <property type="match status" value="1"/>
</dbReference>
<comment type="caution">
    <text evidence="2">The sequence shown here is derived from an EMBL/GenBank/DDBJ whole genome shotgun (WGS) entry which is preliminary data.</text>
</comment>
<dbReference type="RefSeq" id="WP_182708093.1">
    <property type="nucleotide sequence ID" value="NZ_JACJII010000001.1"/>
</dbReference>
<gene>
    <name evidence="2" type="ORF">HNR21_006449</name>
</gene>
<dbReference type="AlphaFoldDB" id="A0A7W3N4Z7"/>
<dbReference type="CDD" id="cd00093">
    <property type="entry name" value="HTH_XRE"/>
    <property type="match status" value="1"/>
</dbReference>
<sequence>MPSPHRPSVRYRRIGSALRQAREDAGLTMGAAARRYGRSQGWFSNIENGLLPIRLDELIDLLDFYGVQDPTLRESLCHLARQGRRKNWTHQFRDRISPAALDLASLENDSASIRTFQPNLVPGLLQNEDYARSVIETGLPTSTRDNDELVAFRMARQAIWQRVDPPVYQVVISESVLHQLVGGRAVMRAQLVRLAEAAMLDHVTLRILPFTSSAYLWINVPFDLITLRPPGHLTVAVAELVTRSVFMEDDQEVTQYEEIFTHLLPATLDETRSWEVIDRILSGL</sequence>
<dbReference type="Gene3D" id="1.10.260.40">
    <property type="entry name" value="lambda repressor-like DNA-binding domains"/>
    <property type="match status" value="1"/>
</dbReference>
<proteinExistence type="predicted"/>
<keyword evidence="3" id="KW-1185">Reference proteome</keyword>
<evidence type="ECO:0000313" key="3">
    <source>
        <dbReference type="Proteomes" id="UP000539313"/>
    </source>
</evidence>
<dbReference type="SUPFAM" id="SSF47413">
    <property type="entry name" value="lambda repressor-like DNA-binding domains"/>
    <property type="match status" value="1"/>
</dbReference>
<dbReference type="GO" id="GO:0003677">
    <property type="term" value="F:DNA binding"/>
    <property type="evidence" value="ECO:0007669"/>
    <property type="project" value="InterPro"/>
</dbReference>
<accession>A0A7W3N4Z7</accession>
<dbReference type="EMBL" id="JACJII010000001">
    <property type="protein sequence ID" value="MBA9007567.1"/>
    <property type="molecule type" value="Genomic_DNA"/>
</dbReference>
<dbReference type="Pfam" id="PF13560">
    <property type="entry name" value="HTH_31"/>
    <property type="match status" value="1"/>
</dbReference>
<feature type="domain" description="HTH cro/C1-type" evidence="1">
    <location>
        <begin position="18"/>
        <end position="73"/>
    </location>
</feature>